<dbReference type="InterPro" id="IPR016187">
    <property type="entry name" value="CTDL_fold"/>
</dbReference>
<evidence type="ECO:0000256" key="1">
    <source>
        <dbReference type="ARBA" id="ARBA00004613"/>
    </source>
</evidence>
<dbReference type="InterPro" id="IPR016186">
    <property type="entry name" value="C-type_lectin-like/link_sf"/>
</dbReference>
<keyword evidence="2" id="KW-0964">Secreted</keyword>
<evidence type="ECO:0000313" key="8">
    <source>
        <dbReference type="RefSeq" id="XP_013913592.1"/>
    </source>
</evidence>
<dbReference type="InterPro" id="IPR001304">
    <property type="entry name" value="C-type_lectin-like"/>
</dbReference>
<dbReference type="InterPro" id="IPR018378">
    <property type="entry name" value="C-type_lectin_CS"/>
</dbReference>
<organism evidence="7 8">
    <name type="scientific">Thamnophis sirtalis</name>
    <dbReference type="NCBI Taxonomy" id="35019"/>
    <lineage>
        <taxon>Eukaryota</taxon>
        <taxon>Metazoa</taxon>
        <taxon>Chordata</taxon>
        <taxon>Craniata</taxon>
        <taxon>Vertebrata</taxon>
        <taxon>Euteleostomi</taxon>
        <taxon>Lepidosauria</taxon>
        <taxon>Squamata</taxon>
        <taxon>Bifurcata</taxon>
        <taxon>Unidentata</taxon>
        <taxon>Episquamata</taxon>
        <taxon>Toxicofera</taxon>
        <taxon>Serpentes</taxon>
        <taxon>Colubroidea</taxon>
        <taxon>Colubridae</taxon>
        <taxon>Natricinae</taxon>
        <taxon>Thamnophis</taxon>
    </lineage>
</organism>
<feature type="transmembrane region" description="Helical" evidence="5">
    <location>
        <begin position="23"/>
        <end position="41"/>
    </location>
</feature>
<dbReference type="Pfam" id="PF00059">
    <property type="entry name" value="Lectin_C"/>
    <property type="match status" value="1"/>
</dbReference>
<dbReference type="Proteomes" id="UP000504617">
    <property type="component" value="Unplaced"/>
</dbReference>
<dbReference type="Gene3D" id="3.10.100.10">
    <property type="entry name" value="Mannose-Binding Protein A, subunit A"/>
    <property type="match status" value="1"/>
</dbReference>
<keyword evidence="5" id="KW-0812">Transmembrane</keyword>
<keyword evidence="4" id="KW-1015">Disulfide bond</keyword>
<dbReference type="GO" id="GO:0005576">
    <property type="term" value="C:extracellular region"/>
    <property type="evidence" value="ECO:0007669"/>
    <property type="project" value="UniProtKB-SubCell"/>
</dbReference>
<evidence type="ECO:0000256" key="2">
    <source>
        <dbReference type="ARBA" id="ARBA00022525"/>
    </source>
</evidence>
<accession>A0A6I9XI47</accession>
<evidence type="ECO:0000256" key="4">
    <source>
        <dbReference type="ARBA" id="ARBA00023157"/>
    </source>
</evidence>
<dbReference type="RefSeq" id="XP_013913592.1">
    <property type="nucleotide sequence ID" value="XM_014058117.1"/>
</dbReference>
<keyword evidence="5" id="KW-0472">Membrane</keyword>
<gene>
    <name evidence="8" type="primary">LOC106542402</name>
</gene>
<dbReference type="SUPFAM" id="SSF56436">
    <property type="entry name" value="C-type lectin-like"/>
    <property type="match status" value="1"/>
</dbReference>
<keyword evidence="7" id="KW-1185">Reference proteome</keyword>
<comment type="subcellular location">
    <subcellularLocation>
        <location evidence="1">Secreted</location>
    </subcellularLocation>
</comment>
<dbReference type="PANTHER" id="PTHR22803">
    <property type="entry name" value="MANNOSE, PHOSPHOLIPASE, LECTIN RECEPTOR RELATED"/>
    <property type="match status" value="1"/>
</dbReference>
<evidence type="ECO:0000313" key="7">
    <source>
        <dbReference type="Proteomes" id="UP000504617"/>
    </source>
</evidence>
<dbReference type="AlphaFoldDB" id="A0A6I9XI47"/>
<protein>
    <submittedName>
        <fullName evidence="8">Hepatic lectin-like isoform X2</fullName>
    </submittedName>
</protein>
<dbReference type="CDD" id="cd03590">
    <property type="entry name" value="CLECT_DC-SIGN_like"/>
    <property type="match status" value="1"/>
</dbReference>
<sequence>MEEELQTPRRRDHTVWFRNWKHILLWVTMGIAFVLLLALSFQSLRNDSEVSKDINKQNRELSLLCNTDLAKNCSMSPVLETLEELKRDNARIAEDVMQILDAVRNFTEVHCTTCPAHWLPYQNSCYLFSFAKNPWKIAQQSCENEDSHLVILNSGLEQNFLVKHMGHEQVFWIGLSDAHKENQWIWVDNTTLSLSFWGNGEPNNAGSNEDCATLRVTGKWNDVACSGNQYWICEKKC</sequence>
<dbReference type="PROSITE" id="PS50041">
    <property type="entry name" value="C_TYPE_LECTIN_2"/>
    <property type="match status" value="1"/>
</dbReference>
<dbReference type="GO" id="GO:0030246">
    <property type="term" value="F:carbohydrate binding"/>
    <property type="evidence" value="ECO:0007669"/>
    <property type="project" value="UniProtKB-KW"/>
</dbReference>
<proteinExistence type="predicted"/>
<dbReference type="OrthoDB" id="2142683at2759"/>
<dbReference type="PROSITE" id="PS00615">
    <property type="entry name" value="C_TYPE_LECTIN_1"/>
    <property type="match status" value="1"/>
</dbReference>
<keyword evidence="5" id="KW-1133">Transmembrane helix</keyword>
<evidence type="ECO:0000256" key="3">
    <source>
        <dbReference type="ARBA" id="ARBA00022734"/>
    </source>
</evidence>
<dbReference type="InterPro" id="IPR033989">
    <property type="entry name" value="CD209-like_CTLD"/>
</dbReference>
<dbReference type="SMART" id="SM00034">
    <property type="entry name" value="CLECT"/>
    <property type="match status" value="1"/>
</dbReference>
<dbReference type="InterPro" id="IPR050111">
    <property type="entry name" value="C-type_lectin/snaclec_domain"/>
</dbReference>
<dbReference type="GeneID" id="106542402"/>
<reference evidence="8" key="1">
    <citation type="submission" date="2025-08" db="UniProtKB">
        <authorList>
            <consortium name="RefSeq"/>
        </authorList>
    </citation>
    <scope>IDENTIFICATION</scope>
    <source>
        <tissue evidence="8">Skeletal muscle</tissue>
    </source>
</reference>
<keyword evidence="3" id="KW-0430">Lectin</keyword>
<evidence type="ECO:0000259" key="6">
    <source>
        <dbReference type="PROSITE" id="PS50041"/>
    </source>
</evidence>
<name>A0A6I9XI47_9SAUR</name>
<evidence type="ECO:0000256" key="5">
    <source>
        <dbReference type="SAM" id="Phobius"/>
    </source>
</evidence>
<feature type="domain" description="C-type lectin" evidence="6">
    <location>
        <begin position="121"/>
        <end position="234"/>
    </location>
</feature>